<dbReference type="AlphaFoldDB" id="A0A8J3I9I9"/>
<dbReference type="Proteomes" id="UP000612362">
    <property type="component" value="Unassembled WGS sequence"/>
</dbReference>
<keyword evidence="2" id="KW-1185">Reference proteome</keyword>
<proteinExistence type="predicted"/>
<organism evidence="1 2">
    <name type="scientific">Ktedonospora formicarum</name>
    <dbReference type="NCBI Taxonomy" id="2778364"/>
    <lineage>
        <taxon>Bacteria</taxon>
        <taxon>Bacillati</taxon>
        <taxon>Chloroflexota</taxon>
        <taxon>Ktedonobacteria</taxon>
        <taxon>Ktedonobacterales</taxon>
        <taxon>Ktedonobacteraceae</taxon>
        <taxon>Ktedonospora</taxon>
    </lineage>
</organism>
<accession>A0A8J3I9I9</accession>
<evidence type="ECO:0000313" key="1">
    <source>
        <dbReference type="EMBL" id="GHO49921.1"/>
    </source>
</evidence>
<dbReference type="EMBL" id="BNJF01000006">
    <property type="protein sequence ID" value="GHO49921.1"/>
    <property type="molecule type" value="Genomic_DNA"/>
</dbReference>
<evidence type="ECO:0000313" key="2">
    <source>
        <dbReference type="Proteomes" id="UP000612362"/>
    </source>
</evidence>
<name>A0A8J3I9I9_9CHLR</name>
<protein>
    <submittedName>
        <fullName evidence="1">Uncharacterized protein</fullName>
    </submittedName>
</protein>
<comment type="caution">
    <text evidence="1">The sequence shown here is derived from an EMBL/GenBank/DDBJ whole genome shotgun (WGS) entry which is preliminary data.</text>
</comment>
<sequence>MSQVMYKEKRNRMMHSSPCGSPLPLAEGALANAAAPGKWLYLLGITPVDPLVQVRIGIKTCRDHLCEHAG</sequence>
<gene>
    <name evidence="1" type="ORF">KSX_80840</name>
</gene>
<reference evidence="1" key="1">
    <citation type="submission" date="2020-10" db="EMBL/GenBank/DDBJ databases">
        <title>Taxonomic study of unclassified bacteria belonging to the class Ktedonobacteria.</title>
        <authorList>
            <person name="Yabe S."/>
            <person name="Wang C.M."/>
            <person name="Zheng Y."/>
            <person name="Sakai Y."/>
            <person name="Cavaletti L."/>
            <person name="Monciardini P."/>
            <person name="Donadio S."/>
        </authorList>
    </citation>
    <scope>NUCLEOTIDE SEQUENCE</scope>
    <source>
        <strain evidence="1">SOSP1-1</strain>
    </source>
</reference>